<sequence length="730" mass="82536">MKKFPVYKQLDAMDCGPTCVRMIAKYYGKNYSLEYLRNESYLTRDGVSLLGISEAAEKIGFKTLSSKISYETLKNDAPLPAIIHWNQSHFVVLPPQRFGKKNSKITIADPAHGMVRIDEETFLKCWLNSNTTGIILLVEPTQNFFNEEGIHQAKSGFGFLFNYLKPYRRYLIQLFISVLLAALFSLIFPFLTQSLVDYGVNRQDISYVYLILICQLLLFLGTTVIEMIRSWILLHMNSRINISIISDFLVKLLSLPIRYFDSKMIGDIQQRIGDHLRIQNFLTGTTLSTLFSFVNLIVFSIVLAIYNIPILIVFLLFSTASVGWIVIFLKRRKELDYKRFQRLSDNQNILFEMITGMQEIKLNNCETAKRWEWERTQAKLYKISVKGLALGQYQQVGSVFFTQLKNILISFVSANAVIEGQMTLGMMLSVSYIIGQMNGPLDQLLGFVQAAQDAKISLERLGEIHNKQEEKTDSGSPYEEIENNLGAIRLENISFQYEGPQSPFVLKNINLLIPEGKVTAIVGSSGSGKTTLMKMLLQFYEPIKGDIFIGSKSFNTISPGLWRSKVGSVMQEGTIFSDSIARNVSLSDEHVDVIKLKKAVSVANIREFIEELPSGYQTKIGNTGAGISTGQKQRIQIARAVYKDPEYLFFDEATSALDANNEKIIIQNLSEFFKGKTVVVIAHRLSTVKHADQIVVLEKGEIVETGTHEQLAARQGLYFDLIKNQLELGN</sequence>
<dbReference type="RefSeq" id="WP_120260941.1">
    <property type="nucleotide sequence ID" value="NZ_RAPY01000004.1"/>
</dbReference>
<evidence type="ECO:0000256" key="10">
    <source>
        <dbReference type="SAM" id="Phobius"/>
    </source>
</evidence>
<dbReference type="EMBL" id="RAPY01000004">
    <property type="protein sequence ID" value="RKE47124.1"/>
    <property type="molecule type" value="Genomic_DNA"/>
</dbReference>
<evidence type="ECO:0000256" key="6">
    <source>
        <dbReference type="ARBA" id="ARBA00022801"/>
    </source>
</evidence>
<feature type="transmembrane region" description="Helical" evidence="10">
    <location>
        <begin position="308"/>
        <end position="329"/>
    </location>
</feature>
<dbReference type="GO" id="GO:0008233">
    <property type="term" value="F:peptidase activity"/>
    <property type="evidence" value="ECO:0007669"/>
    <property type="project" value="InterPro"/>
</dbReference>
<reference evidence="14 15" key="1">
    <citation type="submission" date="2018-09" db="EMBL/GenBank/DDBJ databases">
        <title>Genomic Encyclopedia of Type Strains, Phase III (KMG-III): the genomes of soil and plant-associated and newly described type strains.</title>
        <authorList>
            <person name="Whitman W."/>
        </authorList>
    </citation>
    <scope>NUCLEOTIDE SEQUENCE [LARGE SCALE GENOMIC DNA]</scope>
    <source>
        <strain evidence="14 15">CECT 7938</strain>
    </source>
</reference>
<keyword evidence="9 10" id="KW-0472">Membrane</keyword>
<proteinExistence type="predicted"/>
<evidence type="ECO:0000256" key="2">
    <source>
        <dbReference type="ARBA" id="ARBA00022448"/>
    </source>
</evidence>
<feature type="transmembrane region" description="Helical" evidence="10">
    <location>
        <begin position="281"/>
        <end position="302"/>
    </location>
</feature>
<dbReference type="Pfam" id="PF03412">
    <property type="entry name" value="Peptidase_C39"/>
    <property type="match status" value="1"/>
</dbReference>
<dbReference type="InterPro" id="IPR005074">
    <property type="entry name" value="Peptidase_C39"/>
</dbReference>
<keyword evidence="7" id="KW-0067">ATP-binding</keyword>
<evidence type="ECO:0000256" key="5">
    <source>
        <dbReference type="ARBA" id="ARBA00022741"/>
    </source>
</evidence>
<dbReference type="InterPro" id="IPR036640">
    <property type="entry name" value="ABC1_TM_sf"/>
</dbReference>
<dbReference type="InterPro" id="IPR003439">
    <property type="entry name" value="ABC_transporter-like_ATP-bd"/>
</dbReference>
<evidence type="ECO:0000259" key="11">
    <source>
        <dbReference type="PROSITE" id="PS50893"/>
    </source>
</evidence>
<keyword evidence="2" id="KW-0813">Transport</keyword>
<organism evidence="14 15">
    <name type="scientific">Sphingobacterium detergens</name>
    <dbReference type="NCBI Taxonomy" id="1145106"/>
    <lineage>
        <taxon>Bacteria</taxon>
        <taxon>Pseudomonadati</taxon>
        <taxon>Bacteroidota</taxon>
        <taxon>Sphingobacteriia</taxon>
        <taxon>Sphingobacteriales</taxon>
        <taxon>Sphingobacteriaceae</taxon>
        <taxon>Sphingobacterium</taxon>
    </lineage>
</organism>
<evidence type="ECO:0000256" key="7">
    <source>
        <dbReference type="ARBA" id="ARBA00022840"/>
    </source>
</evidence>
<name>A0A420ARM0_SPHD1</name>
<dbReference type="Gene3D" id="1.20.1560.10">
    <property type="entry name" value="ABC transporter type 1, transmembrane domain"/>
    <property type="match status" value="1"/>
</dbReference>
<dbReference type="FunFam" id="3.40.50.300:FF:000299">
    <property type="entry name" value="ABC transporter ATP-binding protein/permease"/>
    <property type="match status" value="1"/>
</dbReference>
<keyword evidence="4 10" id="KW-0812">Transmembrane</keyword>
<dbReference type="Gene3D" id="3.90.70.10">
    <property type="entry name" value="Cysteine proteinases"/>
    <property type="match status" value="1"/>
</dbReference>
<accession>A0A420ARM0</accession>
<dbReference type="GO" id="GO:0005524">
    <property type="term" value="F:ATP binding"/>
    <property type="evidence" value="ECO:0007669"/>
    <property type="project" value="UniProtKB-KW"/>
</dbReference>
<feature type="domain" description="Peptidase C39" evidence="13">
    <location>
        <begin position="9"/>
        <end position="133"/>
    </location>
</feature>
<dbReference type="Gene3D" id="3.40.50.300">
    <property type="entry name" value="P-loop containing nucleotide triphosphate hydrolases"/>
    <property type="match status" value="1"/>
</dbReference>
<dbReference type="GO" id="GO:0006508">
    <property type="term" value="P:proteolysis"/>
    <property type="evidence" value="ECO:0007669"/>
    <property type="project" value="InterPro"/>
</dbReference>
<evidence type="ECO:0000259" key="13">
    <source>
        <dbReference type="PROSITE" id="PS50990"/>
    </source>
</evidence>
<dbReference type="GO" id="GO:0015421">
    <property type="term" value="F:ABC-type oligopeptide transporter activity"/>
    <property type="evidence" value="ECO:0007669"/>
    <property type="project" value="TreeGrafter"/>
</dbReference>
<dbReference type="InterPro" id="IPR003593">
    <property type="entry name" value="AAA+_ATPase"/>
</dbReference>
<keyword evidence="8 10" id="KW-1133">Transmembrane helix</keyword>
<dbReference type="InterPro" id="IPR039421">
    <property type="entry name" value="Type_1_exporter"/>
</dbReference>
<feature type="domain" description="ABC transmembrane type-1" evidence="12">
    <location>
        <begin position="172"/>
        <end position="453"/>
    </location>
</feature>
<dbReference type="PANTHER" id="PTHR43394">
    <property type="entry name" value="ATP-DEPENDENT PERMEASE MDL1, MITOCHONDRIAL"/>
    <property type="match status" value="1"/>
</dbReference>
<evidence type="ECO:0000256" key="9">
    <source>
        <dbReference type="ARBA" id="ARBA00023136"/>
    </source>
</evidence>
<dbReference type="PANTHER" id="PTHR43394:SF1">
    <property type="entry name" value="ATP-BINDING CASSETTE SUB-FAMILY B MEMBER 10, MITOCHONDRIAL"/>
    <property type="match status" value="1"/>
</dbReference>
<dbReference type="AlphaFoldDB" id="A0A420ARM0"/>
<feature type="transmembrane region" description="Helical" evidence="10">
    <location>
        <begin position="206"/>
        <end position="228"/>
    </location>
</feature>
<dbReference type="InterPro" id="IPR011527">
    <property type="entry name" value="ABC1_TM_dom"/>
</dbReference>
<dbReference type="PROSITE" id="PS50893">
    <property type="entry name" value="ABC_TRANSPORTER_2"/>
    <property type="match status" value="1"/>
</dbReference>
<dbReference type="CDD" id="cd18571">
    <property type="entry name" value="ABC_6TM_peptidase_like"/>
    <property type="match status" value="1"/>
</dbReference>
<dbReference type="PROSITE" id="PS50990">
    <property type="entry name" value="PEPTIDASE_C39"/>
    <property type="match status" value="1"/>
</dbReference>
<evidence type="ECO:0000313" key="15">
    <source>
        <dbReference type="Proteomes" id="UP000286246"/>
    </source>
</evidence>
<evidence type="ECO:0000256" key="8">
    <source>
        <dbReference type="ARBA" id="ARBA00022989"/>
    </source>
</evidence>
<dbReference type="Pfam" id="PF00005">
    <property type="entry name" value="ABC_tran"/>
    <property type="match status" value="1"/>
</dbReference>
<dbReference type="SUPFAM" id="SSF52540">
    <property type="entry name" value="P-loop containing nucleoside triphosphate hydrolases"/>
    <property type="match status" value="1"/>
</dbReference>
<keyword evidence="6" id="KW-0378">Hydrolase</keyword>
<dbReference type="OrthoDB" id="9760358at2"/>
<comment type="subcellular location">
    <subcellularLocation>
        <location evidence="1">Cell membrane</location>
        <topology evidence="1">Multi-pass membrane protein</topology>
    </subcellularLocation>
</comment>
<evidence type="ECO:0000313" key="14">
    <source>
        <dbReference type="EMBL" id="RKE47124.1"/>
    </source>
</evidence>
<dbReference type="SMART" id="SM00382">
    <property type="entry name" value="AAA"/>
    <property type="match status" value="1"/>
</dbReference>
<keyword evidence="15" id="KW-1185">Reference proteome</keyword>
<evidence type="ECO:0000259" key="12">
    <source>
        <dbReference type="PROSITE" id="PS50929"/>
    </source>
</evidence>
<dbReference type="GO" id="GO:0005886">
    <property type="term" value="C:plasma membrane"/>
    <property type="evidence" value="ECO:0007669"/>
    <property type="project" value="UniProtKB-SubCell"/>
</dbReference>
<dbReference type="CDD" id="cd02418">
    <property type="entry name" value="Peptidase_C39B"/>
    <property type="match status" value="1"/>
</dbReference>
<protein>
    <submittedName>
        <fullName evidence="14">Bacteriocin-processing peptidase</fullName>
    </submittedName>
</protein>
<dbReference type="GO" id="GO:0016887">
    <property type="term" value="F:ATP hydrolysis activity"/>
    <property type="evidence" value="ECO:0007669"/>
    <property type="project" value="InterPro"/>
</dbReference>
<feature type="transmembrane region" description="Helical" evidence="10">
    <location>
        <begin position="170"/>
        <end position="191"/>
    </location>
</feature>
<dbReference type="Proteomes" id="UP000286246">
    <property type="component" value="Unassembled WGS sequence"/>
</dbReference>
<dbReference type="Pfam" id="PF00664">
    <property type="entry name" value="ABC_membrane"/>
    <property type="match status" value="1"/>
</dbReference>
<dbReference type="InterPro" id="IPR027417">
    <property type="entry name" value="P-loop_NTPase"/>
</dbReference>
<evidence type="ECO:0000256" key="4">
    <source>
        <dbReference type="ARBA" id="ARBA00022692"/>
    </source>
</evidence>
<dbReference type="SUPFAM" id="SSF90123">
    <property type="entry name" value="ABC transporter transmembrane region"/>
    <property type="match status" value="1"/>
</dbReference>
<comment type="caution">
    <text evidence="14">The sequence shown here is derived from an EMBL/GenBank/DDBJ whole genome shotgun (WGS) entry which is preliminary data.</text>
</comment>
<evidence type="ECO:0000256" key="3">
    <source>
        <dbReference type="ARBA" id="ARBA00022475"/>
    </source>
</evidence>
<gene>
    <name evidence="14" type="ORF">DFQ12_4285</name>
</gene>
<keyword evidence="5" id="KW-0547">Nucleotide-binding</keyword>
<evidence type="ECO:0000256" key="1">
    <source>
        <dbReference type="ARBA" id="ARBA00004651"/>
    </source>
</evidence>
<feature type="domain" description="ABC transporter" evidence="11">
    <location>
        <begin position="488"/>
        <end position="724"/>
    </location>
</feature>
<dbReference type="PROSITE" id="PS50929">
    <property type="entry name" value="ABC_TM1F"/>
    <property type="match status" value="1"/>
</dbReference>
<keyword evidence="3" id="KW-1003">Cell membrane</keyword>